<dbReference type="Gene3D" id="3.20.20.520">
    <property type="entry name" value="Glycosyl hydrolase family 115"/>
    <property type="match status" value="1"/>
</dbReference>
<dbReference type="Pfam" id="PF15979">
    <property type="entry name" value="Glyco_hydro_115"/>
    <property type="match status" value="1"/>
</dbReference>
<dbReference type="InterPro" id="IPR041437">
    <property type="entry name" value="GH115_C"/>
</dbReference>
<protein>
    <recommendedName>
        <fullName evidence="2">Gylcosyl hydrolase 115 C-terminal domain-containing protein</fullName>
    </recommendedName>
</protein>
<dbReference type="InterPro" id="IPR042301">
    <property type="entry name" value="GH115_sf"/>
</dbReference>
<dbReference type="GO" id="GO:0016787">
    <property type="term" value="F:hydrolase activity"/>
    <property type="evidence" value="ECO:0007669"/>
    <property type="project" value="UniProtKB-KW"/>
</dbReference>
<dbReference type="Gene3D" id="1.20.58.2150">
    <property type="match status" value="1"/>
</dbReference>
<dbReference type="Proteomes" id="UP000070319">
    <property type="component" value="Unassembled WGS sequence"/>
</dbReference>
<dbReference type="Gene3D" id="2.60.120.1620">
    <property type="match status" value="1"/>
</dbReference>
<evidence type="ECO:0000256" key="1">
    <source>
        <dbReference type="ARBA" id="ARBA00022801"/>
    </source>
</evidence>
<dbReference type="Pfam" id="PF17829">
    <property type="entry name" value="GH115_C"/>
    <property type="match status" value="1"/>
</dbReference>
<proteinExistence type="predicted"/>
<evidence type="ECO:0000313" key="3">
    <source>
        <dbReference type="EMBL" id="KXT54272.1"/>
    </source>
</evidence>
<accession>A0A139LS38</accession>
<dbReference type="AlphaFoldDB" id="A0A139LS38"/>
<dbReference type="GO" id="GO:0005975">
    <property type="term" value="P:carbohydrate metabolic process"/>
    <property type="evidence" value="ECO:0007669"/>
    <property type="project" value="UniProtKB-ARBA"/>
</dbReference>
<gene>
    <name evidence="3" type="ORF">HMPREF2531_00805</name>
</gene>
<evidence type="ECO:0000313" key="4">
    <source>
        <dbReference type="Proteomes" id="UP000070319"/>
    </source>
</evidence>
<dbReference type="InterPro" id="IPR031924">
    <property type="entry name" value="GH115"/>
</dbReference>
<dbReference type="PANTHER" id="PTHR37842">
    <property type="match status" value="1"/>
</dbReference>
<dbReference type="PANTHER" id="PTHR37842:SF2">
    <property type="entry name" value="GYLCOSYL HYDROLASE 115 C-TERMINAL DOMAIN-CONTAINING PROTEIN"/>
    <property type="match status" value="1"/>
</dbReference>
<feature type="domain" description="Gylcosyl hydrolase 115 C-terminal" evidence="2">
    <location>
        <begin position="715"/>
        <end position="872"/>
    </location>
</feature>
<dbReference type="InterPro" id="IPR029018">
    <property type="entry name" value="Hex-like_dom2"/>
</dbReference>
<dbReference type="EMBL" id="LTDF01000045">
    <property type="protein sequence ID" value="KXT54272.1"/>
    <property type="molecule type" value="Genomic_DNA"/>
</dbReference>
<evidence type="ECO:0000259" key="2">
    <source>
        <dbReference type="Pfam" id="PF17829"/>
    </source>
</evidence>
<dbReference type="SUPFAM" id="SSF55545">
    <property type="entry name" value="beta-N-acetylhexosaminidase-like domain"/>
    <property type="match status" value="1"/>
</dbReference>
<keyword evidence="1" id="KW-0378">Hydrolase</keyword>
<sequence length="890" mass="101241">MLESICNSDLWQASGSRVPLFHSIINLIYFYMMRISLKTRIVCLQLCLILASTLQAADKFVSFIREEGTLELVTSQQRSFSILCADEEHKGVLTAVHNLQEDFYKVADIRPALVADAKQKGSADGQNVRILIGSFDESPFIKQLVKSKKLDARELKGKNEKFIITTVKDPVEGIPGEVLLIAGSDKRGTIYGVYELSRQIGVSPWYWWADVPAERHEELYIKKGVYTDGEPAVKYRGIFINDEWPCMGGWTTERYGGFNSKMYVHVYELLLRLKANFLWPAMWSAAFYADDPMNSPLADEMGIIIGTSHHEPMARNHQEYARNRKVYGAWNYQTNKDGIDRFFREGIERMRGKEEVVTIAMRGDGDAPMGPDTDTKLLENIVKEQRRIIAEVTGKSASKTPQLWALYSEVLEYYDQGMQIPDDVMILLCDDNWGDVRRLPEPGVKRHPGGYGMYYHVDLHGAPRAYQWLNMTQIQHMWEQLYLTYAYGVDKMWILNVGDLKPNEFPTDFFLKMAWNPDAFNAGNLMDYTREFCRQQFGNEYADEAARILNLYCKYCARVTAEMLDHKTYNLQSGEFKAVADEFLALEAHAVRQFALLPENRRDAYKELILFPVQAMANLYEMYCATAMNRQLAAENDVRANAWADRVEYCFRRDAELCADYNNNIAGGKWKHMMDQTHIGYTSWDEPKGGNIMPKVTRVDASRNGNMVMGGYEYEESSGVVVMEAERFATSVQEPGTQWTVIPDLGRTLSGLSLMPYTKPVSGASLTYQMRLKSDLSGVRIRLILDSTLPFIKGGHSYAIRLDDGEEQIVNYNSDLTWANCYSKMYPAGAARVIESKVTFPDVTLEAGVHTLTIRPLSPAIVLHKIIVDCGGDMSGRLNLTESPRTRTLK</sequence>
<comment type="caution">
    <text evidence="3">The sequence shown here is derived from an EMBL/GenBank/DDBJ whole genome shotgun (WGS) entry which is preliminary data.</text>
</comment>
<name>A0A139LS38_9BACE</name>
<organism evidence="3">
    <name type="scientific">Bacteroides intestinalis</name>
    <dbReference type="NCBI Taxonomy" id="329854"/>
    <lineage>
        <taxon>Bacteria</taxon>
        <taxon>Pseudomonadati</taxon>
        <taxon>Bacteroidota</taxon>
        <taxon>Bacteroidia</taxon>
        <taxon>Bacteroidales</taxon>
        <taxon>Bacteroidaceae</taxon>
        <taxon>Bacteroides</taxon>
    </lineage>
</organism>
<dbReference type="PATRIC" id="fig|329854.7.peg.808"/>
<dbReference type="Gene3D" id="3.30.379.10">
    <property type="entry name" value="Chitobiase/beta-hexosaminidase domain 2-like"/>
    <property type="match status" value="1"/>
</dbReference>
<reference evidence="3 4" key="1">
    <citation type="submission" date="2016-02" db="EMBL/GenBank/DDBJ databases">
        <authorList>
            <person name="Wen L."/>
            <person name="He K."/>
            <person name="Yang H."/>
        </authorList>
    </citation>
    <scope>NUCLEOTIDE SEQUENCE [LARGE SCALE GENOMIC DNA]</scope>
    <source>
        <strain evidence="3 4">KLE1704</strain>
    </source>
</reference>